<dbReference type="PANTHER" id="PTHR33872">
    <property type="entry name" value="DNA POLYMERASE EPSILON CATALYTIC SUBUNIT A"/>
    <property type="match status" value="1"/>
</dbReference>
<dbReference type="EC" id="2.7.7.6" evidence="2"/>
<feature type="compositionally biased region" description="Low complexity" evidence="1">
    <location>
        <begin position="50"/>
        <end position="61"/>
    </location>
</feature>
<organism evidence="2">
    <name type="scientific">Opuntia streptacantha</name>
    <name type="common">Prickly pear cactus</name>
    <name type="synonym">Opuntia cardona</name>
    <dbReference type="NCBI Taxonomy" id="393608"/>
    <lineage>
        <taxon>Eukaryota</taxon>
        <taxon>Viridiplantae</taxon>
        <taxon>Streptophyta</taxon>
        <taxon>Embryophyta</taxon>
        <taxon>Tracheophyta</taxon>
        <taxon>Spermatophyta</taxon>
        <taxon>Magnoliopsida</taxon>
        <taxon>eudicotyledons</taxon>
        <taxon>Gunneridae</taxon>
        <taxon>Pentapetalae</taxon>
        <taxon>Caryophyllales</taxon>
        <taxon>Cactineae</taxon>
        <taxon>Cactaceae</taxon>
        <taxon>Opuntioideae</taxon>
        <taxon>Opuntia</taxon>
    </lineage>
</organism>
<accession>A0A7C9CGL3</accession>
<keyword evidence="2" id="KW-0804">Transcription</keyword>
<keyword evidence="2" id="KW-0548">Nucleotidyltransferase</keyword>
<keyword evidence="2" id="KW-0240">DNA-directed RNA polymerase</keyword>
<dbReference type="PANTHER" id="PTHR33872:SF2">
    <property type="entry name" value="DNA POLYMERASE EPSILON CATALYTIC SUBUNIT A"/>
    <property type="match status" value="1"/>
</dbReference>
<keyword evidence="2" id="KW-0808">Transferase</keyword>
<dbReference type="GO" id="GO:0003899">
    <property type="term" value="F:DNA-directed RNA polymerase activity"/>
    <property type="evidence" value="ECO:0007669"/>
    <property type="project" value="UniProtKB-EC"/>
</dbReference>
<name>A0A7C9CGL3_OPUST</name>
<dbReference type="EMBL" id="GISG01001372">
    <property type="protein sequence ID" value="MBA4614169.1"/>
    <property type="molecule type" value="Transcribed_RNA"/>
</dbReference>
<proteinExistence type="predicted"/>
<feature type="region of interest" description="Disordered" evidence="1">
    <location>
        <begin position="41"/>
        <end position="62"/>
    </location>
</feature>
<reference evidence="2" key="1">
    <citation type="journal article" date="2013" name="J. Plant Res.">
        <title>Effect of fungi and light on seed germination of three Opuntia species from semiarid lands of central Mexico.</title>
        <authorList>
            <person name="Delgado-Sanchez P."/>
            <person name="Jimenez-Bremont J.F."/>
            <person name="Guerrero-Gonzalez Mde L."/>
            <person name="Flores J."/>
        </authorList>
    </citation>
    <scope>NUCLEOTIDE SEQUENCE</scope>
    <source>
        <tissue evidence="2">Cladode</tissue>
    </source>
</reference>
<dbReference type="EMBL" id="GISG01001371">
    <property type="protein sequence ID" value="MBA4614168.1"/>
    <property type="molecule type" value="Transcribed_RNA"/>
</dbReference>
<evidence type="ECO:0000256" key="1">
    <source>
        <dbReference type="SAM" id="MobiDB-lite"/>
    </source>
</evidence>
<protein>
    <submittedName>
        <fullName evidence="2">DNA-directed RNA polymerase</fullName>
        <ecNumber evidence="2">2.7.7.6</ecNumber>
    </submittedName>
</protein>
<sequence>MGSLLSGWDSPVQDPKLVQMMRNKSLTKEEIEEYWKLNKKTEDEQTEAISSSSEGCSRTRSLPVVDTKDGHLMLGKEVDVNLEKLLNSNCWWTRSNWAFLNEPPVIASEVPKSKYASQYHVARLASSKPDIRIAGV</sequence>
<reference evidence="2" key="2">
    <citation type="submission" date="2020-07" db="EMBL/GenBank/DDBJ databases">
        <authorList>
            <person name="Vera ALvarez R."/>
            <person name="Arias-Moreno D.M."/>
            <person name="Jimenez-Jacinto V."/>
            <person name="Jimenez-Bremont J.F."/>
            <person name="Swaminathan K."/>
            <person name="Moose S.P."/>
            <person name="Guerrero-Gonzalez M.L."/>
            <person name="Marino-Ramirez L."/>
            <person name="Landsman D."/>
            <person name="Rodriguez-Kessler M."/>
            <person name="Delgado-Sanchez P."/>
        </authorList>
    </citation>
    <scope>NUCLEOTIDE SEQUENCE</scope>
    <source>
        <tissue evidence="2">Cladode</tissue>
    </source>
</reference>
<dbReference type="AlphaFoldDB" id="A0A7C9CGL3"/>
<dbReference type="GO" id="GO:0000428">
    <property type="term" value="C:DNA-directed RNA polymerase complex"/>
    <property type="evidence" value="ECO:0007669"/>
    <property type="project" value="UniProtKB-KW"/>
</dbReference>
<evidence type="ECO:0000313" key="2">
    <source>
        <dbReference type="EMBL" id="MBA4614168.1"/>
    </source>
</evidence>